<name>A0A369MN71_EGGLN</name>
<comment type="caution">
    <text evidence="6">The sequence shown here is derived from an EMBL/GenBank/DDBJ whole genome shotgun (WGS) entry which is preliminary data.</text>
</comment>
<evidence type="ECO:0000256" key="3">
    <source>
        <dbReference type="ARBA" id="ARBA00023172"/>
    </source>
</evidence>
<dbReference type="Pfam" id="PF00589">
    <property type="entry name" value="Phage_integrase"/>
    <property type="match status" value="1"/>
</dbReference>
<feature type="compositionally biased region" description="Basic and acidic residues" evidence="4">
    <location>
        <begin position="427"/>
        <end position="437"/>
    </location>
</feature>
<dbReference type="EMBL" id="PPTX01000022">
    <property type="protein sequence ID" value="RDB76316.1"/>
    <property type="molecule type" value="Genomic_DNA"/>
</dbReference>
<dbReference type="InterPro" id="IPR002104">
    <property type="entry name" value="Integrase_catalytic"/>
</dbReference>
<keyword evidence="2" id="KW-0238">DNA-binding</keyword>
<evidence type="ECO:0000313" key="7">
    <source>
        <dbReference type="Proteomes" id="UP000253752"/>
    </source>
</evidence>
<dbReference type="SUPFAM" id="SSF56349">
    <property type="entry name" value="DNA breaking-rejoining enzymes"/>
    <property type="match status" value="1"/>
</dbReference>
<protein>
    <recommendedName>
        <fullName evidence="5">Tyr recombinase domain-containing protein</fullName>
    </recommendedName>
</protein>
<proteinExistence type="predicted"/>
<evidence type="ECO:0000256" key="1">
    <source>
        <dbReference type="ARBA" id="ARBA00022908"/>
    </source>
</evidence>
<evidence type="ECO:0000256" key="4">
    <source>
        <dbReference type="SAM" id="MobiDB-lite"/>
    </source>
</evidence>
<dbReference type="Gene3D" id="1.10.150.130">
    <property type="match status" value="1"/>
</dbReference>
<dbReference type="GO" id="GO:0003677">
    <property type="term" value="F:DNA binding"/>
    <property type="evidence" value="ECO:0007669"/>
    <property type="project" value="UniProtKB-KW"/>
</dbReference>
<dbReference type="Pfam" id="PF14659">
    <property type="entry name" value="Phage_int_SAM_3"/>
    <property type="match status" value="1"/>
</dbReference>
<evidence type="ECO:0000256" key="2">
    <source>
        <dbReference type="ARBA" id="ARBA00023125"/>
    </source>
</evidence>
<accession>A0A369MN71</accession>
<dbReference type="GO" id="GO:0006310">
    <property type="term" value="P:DNA recombination"/>
    <property type="evidence" value="ECO:0007669"/>
    <property type="project" value="UniProtKB-KW"/>
</dbReference>
<gene>
    <name evidence="6" type="ORF">C1872_12805</name>
</gene>
<dbReference type="GO" id="GO:0015074">
    <property type="term" value="P:DNA integration"/>
    <property type="evidence" value="ECO:0007669"/>
    <property type="project" value="UniProtKB-KW"/>
</dbReference>
<dbReference type="AlphaFoldDB" id="A0A369MN71"/>
<dbReference type="InterPro" id="IPR004107">
    <property type="entry name" value="Integrase_SAM-like_N"/>
</dbReference>
<feature type="region of interest" description="Disordered" evidence="4">
    <location>
        <begin position="386"/>
        <end position="437"/>
    </location>
</feature>
<dbReference type="PROSITE" id="PS51898">
    <property type="entry name" value="TYR_RECOMBINASE"/>
    <property type="match status" value="1"/>
</dbReference>
<reference evidence="6 7" key="1">
    <citation type="journal article" date="2018" name="Elife">
        <title>Discovery and characterization of a prevalent human gut bacterial enzyme sufficient for the inactivation of a family of plant toxins.</title>
        <authorList>
            <person name="Koppel N."/>
            <person name="Bisanz J.E."/>
            <person name="Pandelia M.E."/>
            <person name="Turnbaugh P.J."/>
            <person name="Balskus E.P."/>
        </authorList>
    </citation>
    <scope>NUCLEOTIDE SEQUENCE [LARGE SCALE GENOMIC DNA]</scope>
    <source>
        <strain evidence="6 7">MR1 #12</strain>
    </source>
</reference>
<dbReference type="RefSeq" id="WP_114516627.1">
    <property type="nucleotide sequence ID" value="NZ_PPTX01000022.1"/>
</dbReference>
<feature type="domain" description="Tyr recombinase" evidence="5">
    <location>
        <begin position="191"/>
        <end position="386"/>
    </location>
</feature>
<sequence length="437" mass="49700">MVKYTMKRKRYQLEPLDDGPREKCRHWGIRVSCGHDPATGKRLRPYETFEGTEYEADLRAMAIKVEHGIVETTSMTVAEYFVGMYLPWAKSRVRTESYEGGPRDKSLITRETYRGYEQTARLHIIPLFGHIGLSDLKPYYVEQKLAEIPSLGSRRNAYKLLRQGYRRAVKWQLLQFVVTDAVEEPTADPVDKPTVKSAEMWDYIDAFDEPGDEDVRMAVAIGFGIGLRRSEIAAIDKEEIDWTVDTEDFLGAVRIWRSYHFRKGEGWFEPPKSFTSARTAYFPRWLGELLQPHAEGSGPLLEHKGERTKPDRITDRWKDVVAKKGLPVVMPFKNTRHSCGTILVREDGLPITDVQQLLGHSTPVITSTFYVQRGTESTERAAAAMNKRAKPVVPDCPKPPENAGSQPDDNYGDKTKKSVSPGSFKIIRPDFKRASNG</sequence>
<dbReference type="Proteomes" id="UP000253752">
    <property type="component" value="Unassembled WGS sequence"/>
</dbReference>
<dbReference type="InterPro" id="IPR010998">
    <property type="entry name" value="Integrase_recombinase_N"/>
</dbReference>
<evidence type="ECO:0000313" key="6">
    <source>
        <dbReference type="EMBL" id="RDB76316.1"/>
    </source>
</evidence>
<keyword evidence="1" id="KW-0229">DNA integration</keyword>
<evidence type="ECO:0000259" key="5">
    <source>
        <dbReference type="PROSITE" id="PS51898"/>
    </source>
</evidence>
<organism evidence="6 7">
    <name type="scientific">Eggerthella lenta</name>
    <name type="common">Eubacterium lentum</name>
    <dbReference type="NCBI Taxonomy" id="84112"/>
    <lineage>
        <taxon>Bacteria</taxon>
        <taxon>Bacillati</taxon>
        <taxon>Actinomycetota</taxon>
        <taxon>Coriobacteriia</taxon>
        <taxon>Eggerthellales</taxon>
        <taxon>Eggerthellaceae</taxon>
        <taxon>Eggerthella</taxon>
    </lineage>
</organism>
<keyword evidence="3" id="KW-0233">DNA recombination</keyword>
<dbReference type="InterPro" id="IPR011010">
    <property type="entry name" value="DNA_brk_join_enz"/>
</dbReference>
<dbReference type="InterPro" id="IPR013762">
    <property type="entry name" value="Integrase-like_cat_sf"/>
</dbReference>
<dbReference type="Gene3D" id="1.10.443.10">
    <property type="entry name" value="Intergrase catalytic core"/>
    <property type="match status" value="1"/>
</dbReference>